<evidence type="ECO:0000313" key="3">
    <source>
        <dbReference type="Proteomes" id="UP000194798"/>
    </source>
</evidence>
<dbReference type="RefSeq" id="WP_086486845.1">
    <property type="nucleotide sequence ID" value="NZ_MSLT01000006.1"/>
</dbReference>
<dbReference type="OrthoDB" id="5566735at2"/>
<feature type="transmembrane region" description="Helical" evidence="1">
    <location>
        <begin position="44"/>
        <end position="69"/>
    </location>
</feature>
<name>A0A251XA83_9GAMM</name>
<keyword evidence="1" id="KW-1133">Transmembrane helix</keyword>
<sequence length="155" mass="16760">MATQTDVLIVTEEGDASSSANPPKLSYRERKAVRKDALNIVKKYSLIAGGVGAIPAPFLGQVTVGALLAKLTYDLSKLYQTPWTDHKAKVAVASVLGGAHTSWISHYLIHYATKITPLTTIATLITKPIISAAIVYVIGKLFVRHFESGAWLKEL</sequence>
<keyword evidence="1" id="KW-0812">Transmembrane</keyword>
<reference evidence="2 3" key="1">
    <citation type="submission" date="2016-12" db="EMBL/GenBank/DDBJ databases">
        <title>Thioflexothrix psekupsii D3 genome sequencing and assembly.</title>
        <authorList>
            <person name="Fomenkov A."/>
            <person name="Vincze T."/>
            <person name="Grabovich M."/>
            <person name="Anton B.P."/>
            <person name="Dubinina G."/>
            <person name="Orlova M."/>
            <person name="Belousova E."/>
            <person name="Roberts R.J."/>
        </authorList>
    </citation>
    <scope>NUCLEOTIDE SEQUENCE [LARGE SCALE GENOMIC DNA]</scope>
    <source>
        <strain evidence="2">D3</strain>
    </source>
</reference>
<evidence type="ECO:0008006" key="4">
    <source>
        <dbReference type="Google" id="ProtNLM"/>
    </source>
</evidence>
<dbReference type="Proteomes" id="UP000194798">
    <property type="component" value="Unassembled WGS sequence"/>
</dbReference>
<protein>
    <recommendedName>
        <fullName evidence="4">DUF697 domain-containing protein</fullName>
    </recommendedName>
</protein>
<feature type="transmembrane region" description="Helical" evidence="1">
    <location>
        <begin position="121"/>
        <end position="143"/>
    </location>
</feature>
<dbReference type="EMBL" id="MSLT01000006">
    <property type="protein sequence ID" value="OUD15254.1"/>
    <property type="molecule type" value="Genomic_DNA"/>
</dbReference>
<evidence type="ECO:0000313" key="2">
    <source>
        <dbReference type="EMBL" id="OUD15254.1"/>
    </source>
</evidence>
<accession>A0A251XA83</accession>
<gene>
    <name evidence="2" type="ORF">TPSD3_01610</name>
</gene>
<keyword evidence="1" id="KW-0472">Membrane</keyword>
<comment type="caution">
    <text evidence="2">The sequence shown here is derived from an EMBL/GenBank/DDBJ whole genome shotgun (WGS) entry which is preliminary data.</text>
</comment>
<evidence type="ECO:0000256" key="1">
    <source>
        <dbReference type="SAM" id="Phobius"/>
    </source>
</evidence>
<organism evidence="2 3">
    <name type="scientific">Thioflexithrix psekupsensis</name>
    <dbReference type="NCBI Taxonomy" id="1570016"/>
    <lineage>
        <taxon>Bacteria</taxon>
        <taxon>Pseudomonadati</taxon>
        <taxon>Pseudomonadota</taxon>
        <taxon>Gammaproteobacteria</taxon>
        <taxon>Thiotrichales</taxon>
        <taxon>Thioflexithrix</taxon>
    </lineage>
</organism>
<proteinExistence type="predicted"/>
<dbReference type="AlphaFoldDB" id="A0A251XA83"/>
<keyword evidence="3" id="KW-1185">Reference proteome</keyword>